<organism evidence="1 2">
    <name type="scientific">Steinernema carpocapsae</name>
    <name type="common">Entomopathogenic nematode</name>
    <dbReference type="NCBI Taxonomy" id="34508"/>
    <lineage>
        <taxon>Eukaryota</taxon>
        <taxon>Metazoa</taxon>
        <taxon>Ecdysozoa</taxon>
        <taxon>Nematoda</taxon>
        <taxon>Chromadorea</taxon>
        <taxon>Rhabditida</taxon>
        <taxon>Tylenchina</taxon>
        <taxon>Panagrolaimomorpha</taxon>
        <taxon>Strongyloidoidea</taxon>
        <taxon>Steinernematidae</taxon>
        <taxon>Steinernema</taxon>
    </lineage>
</organism>
<dbReference type="PANTHER" id="PTHR20905">
    <property type="entry name" value="N-ACETYLTRANSFERASE-RELATED"/>
    <property type="match status" value="1"/>
</dbReference>
<accession>A0A4U5MG53</accession>
<evidence type="ECO:0008006" key="3">
    <source>
        <dbReference type="Google" id="ProtNLM"/>
    </source>
</evidence>
<name>A0A4U5MG53_STECR</name>
<dbReference type="Proteomes" id="UP000298663">
    <property type="component" value="Unassembled WGS sequence"/>
</dbReference>
<dbReference type="SUPFAM" id="SSF55729">
    <property type="entry name" value="Acyl-CoA N-acyltransferases (Nat)"/>
    <property type="match status" value="1"/>
</dbReference>
<keyword evidence="2" id="KW-1185">Reference proteome</keyword>
<dbReference type="InterPro" id="IPR016181">
    <property type="entry name" value="Acyl_CoA_acyltransferase"/>
</dbReference>
<proteinExistence type="predicted"/>
<evidence type="ECO:0000313" key="1">
    <source>
        <dbReference type="EMBL" id="TKR68221.1"/>
    </source>
</evidence>
<comment type="caution">
    <text evidence="1">The sequence shown here is derived from an EMBL/GenBank/DDBJ whole genome shotgun (WGS) entry which is preliminary data.</text>
</comment>
<gene>
    <name evidence="1" type="ORF">L596_024232</name>
</gene>
<dbReference type="EMBL" id="AZBU02000008">
    <property type="protein sequence ID" value="TKR68221.1"/>
    <property type="molecule type" value="Genomic_DNA"/>
</dbReference>
<dbReference type="Gene3D" id="3.40.630.30">
    <property type="match status" value="1"/>
</dbReference>
<reference evidence="1 2" key="1">
    <citation type="journal article" date="2015" name="Genome Biol.">
        <title>Comparative genomics of Steinernema reveals deeply conserved gene regulatory networks.</title>
        <authorList>
            <person name="Dillman A.R."/>
            <person name="Macchietto M."/>
            <person name="Porter C.F."/>
            <person name="Rogers A."/>
            <person name="Williams B."/>
            <person name="Antoshechkin I."/>
            <person name="Lee M.M."/>
            <person name="Goodwin Z."/>
            <person name="Lu X."/>
            <person name="Lewis E.E."/>
            <person name="Goodrich-Blair H."/>
            <person name="Stock S.P."/>
            <person name="Adams B.J."/>
            <person name="Sternberg P.W."/>
            <person name="Mortazavi A."/>
        </authorList>
    </citation>
    <scope>NUCLEOTIDE SEQUENCE [LARGE SCALE GENOMIC DNA]</scope>
    <source>
        <strain evidence="1 2">ALL</strain>
    </source>
</reference>
<reference evidence="1 2" key="2">
    <citation type="journal article" date="2019" name="G3 (Bethesda)">
        <title>Hybrid Assembly of the Genome of the Entomopathogenic Nematode Steinernema carpocapsae Identifies the X-Chromosome.</title>
        <authorList>
            <person name="Serra L."/>
            <person name="Macchietto M."/>
            <person name="Macias-Munoz A."/>
            <person name="McGill C.J."/>
            <person name="Rodriguez I.M."/>
            <person name="Rodriguez B."/>
            <person name="Murad R."/>
            <person name="Mortazavi A."/>
        </authorList>
    </citation>
    <scope>NUCLEOTIDE SEQUENCE [LARGE SCALE GENOMIC DNA]</scope>
    <source>
        <strain evidence="1 2">ALL</strain>
    </source>
</reference>
<dbReference type="AlphaFoldDB" id="A0A4U5MG53"/>
<protein>
    <recommendedName>
        <fullName evidence="3">N-acetyltransferase domain-containing protein</fullName>
    </recommendedName>
</protein>
<dbReference type="PANTHER" id="PTHR20905:SF30">
    <property type="entry name" value="N-ACETYLTRANSFERASE DOMAIN-CONTAINING PROTEIN"/>
    <property type="match status" value="1"/>
</dbReference>
<dbReference type="GO" id="GO:0008080">
    <property type="term" value="F:N-acetyltransferase activity"/>
    <property type="evidence" value="ECO:0007669"/>
    <property type="project" value="TreeGrafter"/>
</dbReference>
<evidence type="ECO:0000313" key="2">
    <source>
        <dbReference type="Proteomes" id="UP000298663"/>
    </source>
</evidence>
<sequence>MESERFLVRLATVDEADEIVDFFAKYLGTTSPINKAFNFTETDTREAYESKIRGSISDGLCVVAVDSKNREIVGCTALSNWYRDSSKNRAYNVPKSRNARLYHDLMNQLEDLFWDLCPKEYSAVARGHCFVVRPDLRRLKLGERIIHKLNAEGKFKELDGSGGVVTSIANLGNMIKQGGIPLAEIDYEEYFKQNGLPFKNVFTDGTTKVVLVLTAYKQLPDFKPKSLKLKAQRAKL</sequence>